<protein>
    <submittedName>
        <fullName evidence="2">Mfs monocarboxylate</fullName>
    </submittedName>
</protein>
<keyword evidence="1" id="KW-1133">Transmembrane helix</keyword>
<feature type="transmembrane region" description="Helical" evidence="1">
    <location>
        <begin position="55"/>
        <end position="71"/>
    </location>
</feature>
<feature type="transmembrane region" description="Helical" evidence="1">
    <location>
        <begin position="173"/>
        <end position="194"/>
    </location>
</feature>
<dbReference type="EMBL" id="MNUE01000083">
    <property type="protein sequence ID" value="OJD29367.1"/>
    <property type="molecule type" value="Genomic_DNA"/>
</dbReference>
<dbReference type="InterPro" id="IPR036259">
    <property type="entry name" value="MFS_trans_sf"/>
</dbReference>
<keyword evidence="1" id="KW-0472">Membrane</keyword>
<accession>A0A1J9RLH6</accession>
<evidence type="ECO:0000313" key="3">
    <source>
        <dbReference type="Proteomes" id="UP000183809"/>
    </source>
</evidence>
<evidence type="ECO:0000313" key="2">
    <source>
        <dbReference type="EMBL" id="OJD29367.1"/>
    </source>
</evidence>
<dbReference type="AlphaFoldDB" id="A0A1J9RLH6"/>
<feature type="transmembrane region" description="Helical" evidence="1">
    <location>
        <begin position="256"/>
        <end position="277"/>
    </location>
</feature>
<feature type="transmembrane region" description="Helical" evidence="1">
    <location>
        <begin position="137"/>
        <end position="161"/>
    </location>
</feature>
<organism evidence="2 3">
    <name type="scientific">Diplodia corticola</name>
    <dbReference type="NCBI Taxonomy" id="236234"/>
    <lineage>
        <taxon>Eukaryota</taxon>
        <taxon>Fungi</taxon>
        <taxon>Dikarya</taxon>
        <taxon>Ascomycota</taxon>
        <taxon>Pezizomycotina</taxon>
        <taxon>Dothideomycetes</taxon>
        <taxon>Dothideomycetes incertae sedis</taxon>
        <taxon>Botryosphaeriales</taxon>
        <taxon>Botryosphaeriaceae</taxon>
        <taxon>Diplodia</taxon>
    </lineage>
</organism>
<dbReference type="RefSeq" id="XP_020125627.1">
    <property type="nucleotide sequence ID" value="XM_020279511.1"/>
</dbReference>
<dbReference type="GeneID" id="31019774"/>
<keyword evidence="1" id="KW-0812">Transmembrane</keyword>
<comment type="caution">
    <text evidence="2">The sequence shown here is derived from an EMBL/GenBank/DDBJ whole genome shotgun (WGS) entry which is preliminary data.</text>
</comment>
<dbReference type="InterPro" id="IPR004896">
    <property type="entry name" value="PucC-rel"/>
</dbReference>
<dbReference type="SUPFAM" id="SSF103473">
    <property type="entry name" value="MFS general substrate transporter"/>
    <property type="match status" value="1"/>
</dbReference>
<keyword evidence="3" id="KW-1185">Reference proteome</keyword>
<proteinExistence type="predicted"/>
<evidence type="ECO:0000256" key="1">
    <source>
        <dbReference type="SAM" id="Phobius"/>
    </source>
</evidence>
<sequence length="283" mass="28991">MVGTEALVRHPLSWIPIRSCHPSALPAGSSVAGLAVSYVFTWLLSRYSFATATRVWALVAFAVPALLVLSAKPRLPVVAAYEPPTRRNNNNSRSIKTSFRFVPTNSFLSSQLGNVFHTLGHFIPSTYLPSYARSLCFSPAAAVTTSLALVNVGGFFGNIAAGALYSDALDISLVVLAVSLAAAAAASFLLWGLMSGSVAVSHSSAGVLETGPAFGLLGAGRGIGSIASGPLSEALLGTMLAKGSGGDGAFGYGFEYGSLIVFAGVAMLLGGAPGFAAKKLGWM</sequence>
<feature type="transmembrane region" description="Helical" evidence="1">
    <location>
        <begin position="24"/>
        <end position="43"/>
    </location>
</feature>
<dbReference type="Proteomes" id="UP000183809">
    <property type="component" value="Unassembled WGS sequence"/>
</dbReference>
<reference evidence="2 3" key="1">
    <citation type="submission" date="2016-10" db="EMBL/GenBank/DDBJ databases">
        <title>Proteomics and genomics reveal pathogen-plant mechanisms compatible with a hemibiotrophic lifestyle of Diplodia corticola.</title>
        <authorList>
            <person name="Fernandes I."/>
            <person name="De Jonge R."/>
            <person name="Van De Peer Y."/>
            <person name="Devreese B."/>
            <person name="Alves A."/>
            <person name="Esteves A.C."/>
        </authorList>
    </citation>
    <scope>NUCLEOTIDE SEQUENCE [LARGE SCALE GENOMIC DNA]</scope>
    <source>
        <strain evidence="2 3">CBS 112549</strain>
    </source>
</reference>
<dbReference type="Gene3D" id="1.20.1250.20">
    <property type="entry name" value="MFS general substrate transporter like domains"/>
    <property type="match status" value="1"/>
</dbReference>
<dbReference type="Pfam" id="PF03209">
    <property type="entry name" value="PUCC"/>
    <property type="match status" value="1"/>
</dbReference>
<gene>
    <name evidence="2" type="ORF">BKCO1_8300018</name>
</gene>
<name>A0A1J9RLH6_9PEZI</name>
<dbReference type="OrthoDB" id="2213137at2759"/>